<protein>
    <submittedName>
        <fullName evidence="1">Uncharacterized protein</fullName>
    </submittedName>
</protein>
<reference evidence="1" key="1">
    <citation type="submission" date="2018-11" db="EMBL/GenBank/DDBJ databases">
        <authorList>
            <consortium name="Pathogen Informatics"/>
        </authorList>
    </citation>
    <scope>NUCLEOTIDE SEQUENCE</scope>
</reference>
<dbReference type="Proteomes" id="UP000784294">
    <property type="component" value="Unassembled WGS sequence"/>
</dbReference>
<evidence type="ECO:0000313" key="2">
    <source>
        <dbReference type="Proteomes" id="UP000784294"/>
    </source>
</evidence>
<dbReference type="AlphaFoldDB" id="A0A448WPD8"/>
<gene>
    <name evidence="1" type="ORF">PXEA_LOCUS10336</name>
</gene>
<accession>A0A448WPD8</accession>
<comment type="caution">
    <text evidence="1">The sequence shown here is derived from an EMBL/GenBank/DDBJ whole genome shotgun (WGS) entry which is preliminary data.</text>
</comment>
<name>A0A448WPD8_9PLAT</name>
<organism evidence="1 2">
    <name type="scientific">Protopolystoma xenopodis</name>
    <dbReference type="NCBI Taxonomy" id="117903"/>
    <lineage>
        <taxon>Eukaryota</taxon>
        <taxon>Metazoa</taxon>
        <taxon>Spiralia</taxon>
        <taxon>Lophotrochozoa</taxon>
        <taxon>Platyhelminthes</taxon>
        <taxon>Monogenea</taxon>
        <taxon>Polyopisthocotylea</taxon>
        <taxon>Polystomatidea</taxon>
        <taxon>Polystomatidae</taxon>
        <taxon>Protopolystoma</taxon>
    </lineage>
</organism>
<sequence>MRRLLVSILQCNRPEPSIQEMQNVSTKGLAAIIDMTRVNSDVDRLYCAGEGPASQSAVTSQLTQRHYEPDQFTLSREPSMGEEKLGFKESLVSQLFSPLPLRVKVFSEQMRRSIPPEDDDASLLTSCRLALLKHSF</sequence>
<evidence type="ECO:0000313" key="1">
    <source>
        <dbReference type="EMBL" id="VEL16896.1"/>
    </source>
</evidence>
<dbReference type="EMBL" id="CAAALY010030291">
    <property type="protein sequence ID" value="VEL16896.1"/>
    <property type="molecule type" value="Genomic_DNA"/>
</dbReference>
<proteinExistence type="predicted"/>
<keyword evidence="2" id="KW-1185">Reference proteome</keyword>